<protein>
    <submittedName>
        <fullName evidence="1">Uncharacterized protein</fullName>
    </submittedName>
</protein>
<organism evidence="1">
    <name type="scientific">marine sediment metagenome</name>
    <dbReference type="NCBI Taxonomy" id="412755"/>
    <lineage>
        <taxon>unclassified sequences</taxon>
        <taxon>metagenomes</taxon>
        <taxon>ecological metagenomes</taxon>
    </lineage>
</organism>
<name>A0A0F9TUC4_9ZZZZ</name>
<accession>A0A0F9TUC4</accession>
<reference evidence="1" key="1">
    <citation type="journal article" date="2015" name="Nature">
        <title>Complex archaea that bridge the gap between prokaryotes and eukaryotes.</title>
        <authorList>
            <person name="Spang A."/>
            <person name="Saw J.H."/>
            <person name="Jorgensen S.L."/>
            <person name="Zaremba-Niedzwiedzka K."/>
            <person name="Martijn J."/>
            <person name="Lind A.E."/>
            <person name="van Eijk R."/>
            <person name="Schleper C."/>
            <person name="Guy L."/>
            <person name="Ettema T.J."/>
        </authorList>
    </citation>
    <scope>NUCLEOTIDE SEQUENCE</scope>
</reference>
<sequence length="342" mass="39722">MVIVTDVISRLKSGDLKKGFYMDGYLAENLLPVPEFLKKDFDLVGIISGRGKVRTGKSTIGAQVGYYCAWLIAGGEMELKRNPEKTSEFLSVKVIKSPTRPVNFTLKNYAFAPDDLMRLGRILPKNSVIVYDEGRTGLDAKSTMTSLNKLLEDFFQECGQYNHVILIVLPDFFKLHADYAVSRSYFLIDVFLDHNFNRGFFNFYNEIQKDFLYNHGKKKLGVLARYTAGYASFEGRFTNWFPFDRKKYDTLKRLALKKKELTARRAKIKEQRDALIYMYKDETGCTLEEFSERLSKVLKKNIGRDAIKHAIQDYKIYLERKEEYDELMKEQSEYDEVNGKVN</sequence>
<evidence type="ECO:0000313" key="1">
    <source>
        <dbReference type="EMBL" id="KKN44968.1"/>
    </source>
</evidence>
<dbReference type="EMBL" id="LAZR01001418">
    <property type="protein sequence ID" value="KKN44968.1"/>
    <property type="molecule type" value="Genomic_DNA"/>
</dbReference>
<dbReference type="AlphaFoldDB" id="A0A0F9TUC4"/>
<gene>
    <name evidence="1" type="ORF">LCGC14_0687890</name>
</gene>
<proteinExistence type="predicted"/>
<comment type="caution">
    <text evidence="1">The sequence shown here is derived from an EMBL/GenBank/DDBJ whole genome shotgun (WGS) entry which is preliminary data.</text>
</comment>